<evidence type="ECO:0008006" key="3">
    <source>
        <dbReference type="Google" id="ProtNLM"/>
    </source>
</evidence>
<evidence type="ECO:0000313" key="2">
    <source>
        <dbReference type="Proteomes" id="UP001629113"/>
    </source>
</evidence>
<accession>A0ABR4P8A5</accession>
<reference evidence="1 2" key="1">
    <citation type="submission" date="2024-06" db="EMBL/GenBank/DDBJ databases">
        <title>Complete genome of Phlyctema vagabunda strain 19-DSS-EL-015.</title>
        <authorList>
            <person name="Fiorenzani C."/>
        </authorList>
    </citation>
    <scope>NUCLEOTIDE SEQUENCE [LARGE SCALE GENOMIC DNA]</scope>
    <source>
        <strain evidence="1 2">19-DSS-EL-015</strain>
    </source>
</reference>
<evidence type="ECO:0000313" key="1">
    <source>
        <dbReference type="EMBL" id="KAL3419539.1"/>
    </source>
</evidence>
<organism evidence="1 2">
    <name type="scientific">Phlyctema vagabunda</name>
    <dbReference type="NCBI Taxonomy" id="108571"/>
    <lineage>
        <taxon>Eukaryota</taxon>
        <taxon>Fungi</taxon>
        <taxon>Dikarya</taxon>
        <taxon>Ascomycota</taxon>
        <taxon>Pezizomycotina</taxon>
        <taxon>Leotiomycetes</taxon>
        <taxon>Helotiales</taxon>
        <taxon>Dermateaceae</taxon>
        <taxon>Phlyctema</taxon>
    </lineage>
</organism>
<proteinExistence type="predicted"/>
<protein>
    <recommendedName>
        <fullName evidence="3">DUF1015 domain-containing protein</fullName>
    </recommendedName>
</protein>
<gene>
    <name evidence="1" type="ORF">PVAG01_09761</name>
</gene>
<dbReference type="Proteomes" id="UP001629113">
    <property type="component" value="Unassembled WGS sequence"/>
</dbReference>
<comment type="caution">
    <text evidence="1">The sequence shown here is derived from an EMBL/GenBank/DDBJ whole genome shotgun (WGS) entry which is preliminary data.</text>
</comment>
<keyword evidence="2" id="KW-1185">Reference proteome</keyword>
<dbReference type="EMBL" id="JBFCZG010000008">
    <property type="protein sequence ID" value="KAL3419539.1"/>
    <property type="molecule type" value="Genomic_DNA"/>
</dbReference>
<name>A0ABR4P8A5_9HELO</name>
<sequence length="506" mass="57720">MESIDSKPQMNDVQENSPLRQVAIAFDDKSQFKIPLHMQTRADIPSPSFEDLFKLAMLRIHDIIEPNLENPPPRLFPMAESTRATFFTREDWDEFGNLETEIARLLYTLTRFPDRAIPSACLPTLGPPNERLPVLGGWTEFVTILKLQVECSVRDALQTMQASSTRSPGKTFKSQFITVPTDYDTCKQAQEISISLWKRSLAEIASQLEKSSFKYAREFLEIHAFLKDPFGGLRRPFDGQLSAFISLIETFRADSQHRPIKHEDWQHIAAQAAQESSYLANSELEEVAYIHFYAHQQLPYIYTHLNQLSRAEFTEPEHVLNIIGEILNSKSDSEPCRIAPIAMAFYPSLEVDKKPLKVIIDGNHRATAFMALRFLATQPQYPEIKYVSHALWDFCQKQDLGIKWHVDLQDVLVHLDGAKGTSCRQLLKLKKELVAEFVQLERIPALVVQEENFHTICKQRVSGPKPVVLLPMHQALFNDESLGLAFPQRAAQAHGRPLGFKALPFK</sequence>